<keyword evidence="3" id="KW-1185">Reference proteome</keyword>
<dbReference type="EnsemblBacteria" id="AAF11191">
    <property type="protein sequence ID" value="AAF11191"/>
    <property type="gene ID" value="DR_1631"/>
</dbReference>
<proteinExistence type="predicted"/>
<evidence type="ECO:0000313" key="3">
    <source>
        <dbReference type="Proteomes" id="UP000002524"/>
    </source>
</evidence>
<dbReference type="PANTHER" id="PTHR41773">
    <property type="entry name" value="GTP PYROPHOSPHATASE-RELATED"/>
    <property type="match status" value="1"/>
</dbReference>
<dbReference type="InParanoid" id="Q9RTX1"/>
<dbReference type="OrthoDB" id="9801824at2"/>
<dbReference type="PIR" id="H75372">
    <property type="entry name" value="H75372"/>
</dbReference>
<protein>
    <recommendedName>
        <fullName evidence="1">RelA/SpoT domain-containing protein</fullName>
    </recommendedName>
</protein>
<dbReference type="CDD" id="cd05399">
    <property type="entry name" value="NT_Rel-Spo_like"/>
    <property type="match status" value="1"/>
</dbReference>
<dbReference type="SUPFAM" id="SSF81301">
    <property type="entry name" value="Nucleotidyltransferase"/>
    <property type="match status" value="1"/>
</dbReference>
<dbReference type="GO" id="GO:0015969">
    <property type="term" value="P:guanosine tetraphosphate metabolic process"/>
    <property type="evidence" value="ECO:0007669"/>
    <property type="project" value="InterPro"/>
</dbReference>
<feature type="domain" description="RelA/SpoT" evidence="1">
    <location>
        <begin position="64"/>
        <end position="195"/>
    </location>
</feature>
<dbReference type="Gene3D" id="1.10.287.860">
    <property type="entry name" value="Nucleotidyltransferase"/>
    <property type="match status" value="1"/>
</dbReference>
<dbReference type="SMART" id="SM00954">
    <property type="entry name" value="RelA_SpoT"/>
    <property type="match status" value="1"/>
</dbReference>
<evidence type="ECO:0000259" key="1">
    <source>
        <dbReference type="SMART" id="SM00954"/>
    </source>
</evidence>
<dbReference type="InterPro" id="IPR007685">
    <property type="entry name" value="RelA_SpoT"/>
</dbReference>
<reference evidence="2 3" key="1">
    <citation type="journal article" date="1999" name="Science">
        <title>Genome sequence of the radioresistant bacterium Deinococcus radiodurans R1.</title>
        <authorList>
            <person name="White O."/>
            <person name="Eisen J.A."/>
            <person name="Heidelberg J.F."/>
            <person name="Hickey E.K."/>
            <person name="Peterson J.D."/>
            <person name="Dodson R.J."/>
            <person name="Haft D.H."/>
            <person name="Gwinn M.L."/>
            <person name="Nelson W.C."/>
            <person name="Richardson D.L."/>
            <person name="Moffat K.S."/>
            <person name="Qin H."/>
            <person name="Jiang L."/>
            <person name="Pamphile W."/>
            <person name="Crosby M."/>
            <person name="Shen M."/>
            <person name="Vamathevan J.J."/>
            <person name="Lam P."/>
            <person name="McDonald L."/>
            <person name="Utterback T."/>
            <person name="Zalewski C."/>
            <person name="Makarova K.S."/>
            <person name="Aravind L."/>
            <person name="Daly M.J."/>
            <person name="Minton K.W."/>
            <person name="Fleischmann R.D."/>
            <person name="Ketchum K.A."/>
            <person name="Nelson K.E."/>
            <person name="Salzberg S."/>
            <person name="Smith H.O."/>
            <person name="Venter J.C."/>
            <person name="Fraser C.M."/>
        </authorList>
    </citation>
    <scope>NUCLEOTIDE SEQUENCE [LARGE SCALE GENOMIC DNA]</scope>
    <source>
        <strain evidence="3">ATCC 13939 / DSM 20539 / JCM 16871 / LMG 4051 / NBRC 15346 / NCIMB 9279 / R1 / VKM B-1422</strain>
    </source>
</reference>
<dbReference type="PANTHER" id="PTHR41773:SF1">
    <property type="entry name" value="RELA_SPOT DOMAIN-CONTAINING PROTEIN"/>
    <property type="match status" value="1"/>
</dbReference>
<evidence type="ECO:0000313" key="2">
    <source>
        <dbReference type="EMBL" id="AAF11191.1"/>
    </source>
</evidence>
<sequence>MSTVAAPGTIMGVAMSSSAPFSPSTLVADYVSQLSEYEALRSAAVAHMARLLQEAGLNIHHVTARLKKPASLADKLRRKVGRYHTLGDVTDLVGVRVITYFESDVAAVSRLVEGCCEVDWDHSIDKSKMHDPDRFGYMGVHYVVRPSASQPEFAALLDAHPGLSDLRFEIQIRSILQHAWAEIEHDLGYKNREAVPREVRRRFYRLAGLLEMADEEFMALARMSRDYAATLPERVQEEPESVFIDVQSVSYLLGQPPVRPLDLEVAEALGVTLLVDWPDPERPVRLTSLLDYVGVHSVGQLQKELARFAPDIVRFAAALLPQLREAWTPAGGARPGTSLVHYALLRACVNPSLEAREVIKMLDLMGTQSERQLVRTVRETYREVISAGTEEREG</sequence>
<dbReference type="FunCoup" id="Q9RTX1">
    <property type="interactions" value="67"/>
</dbReference>
<dbReference type="EMBL" id="AE000513">
    <property type="protein sequence ID" value="AAF11191.1"/>
    <property type="molecule type" value="Genomic_DNA"/>
</dbReference>
<dbReference type="PATRIC" id="fig|243230.17.peg.1838"/>
<dbReference type="eggNOG" id="COG2357">
    <property type="taxonomic scope" value="Bacteria"/>
</dbReference>
<dbReference type="InterPro" id="IPR043519">
    <property type="entry name" value="NT_sf"/>
</dbReference>
<dbReference type="KEGG" id="dra:DR_1631"/>
<organism evidence="2 3">
    <name type="scientific">Deinococcus radiodurans (strain ATCC 13939 / DSM 20539 / JCM 16871 / CCUG 27074 / LMG 4051 / NBRC 15346 / NCIMB 9279 / VKM B-1422 / R1)</name>
    <dbReference type="NCBI Taxonomy" id="243230"/>
    <lineage>
        <taxon>Bacteria</taxon>
        <taxon>Thermotogati</taxon>
        <taxon>Deinococcota</taxon>
        <taxon>Deinococci</taxon>
        <taxon>Deinococcales</taxon>
        <taxon>Deinococcaceae</taxon>
        <taxon>Deinococcus</taxon>
    </lineage>
</organism>
<dbReference type="HOGENOM" id="CLU_058756_0_0_0"/>
<accession>Q9RTX1</accession>
<dbReference type="Gene3D" id="3.30.460.10">
    <property type="entry name" value="Beta Polymerase, domain 2"/>
    <property type="match status" value="1"/>
</dbReference>
<dbReference type="STRING" id="243230.DR_1631"/>
<dbReference type="AlphaFoldDB" id="Q9RTX1"/>
<dbReference type="PaxDb" id="243230-DR_1631"/>
<dbReference type="Proteomes" id="UP000002524">
    <property type="component" value="Chromosome 1"/>
</dbReference>
<name>Q9RTX1_DEIRA</name>
<gene>
    <name evidence="2" type="ordered locus">DR_1631</name>
</gene>
<dbReference type="Pfam" id="PF04607">
    <property type="entry name" value="RelA_SpoT"/>
    <property type="match status" value="1"/>
</dbReference>